<proteinExistence type="predicted"/>
<dbReference type="RefSeq" id="WP_186816716.1">
    <property type="nucleotide sequence ID" value="NZ_BJVJ01000004.1"/>
</dbReference>
<dbReference type="Proteomes" id="UP000321685">
    <property type="component" value="Unassembled WGS sequence"/>
</dbReference>
<dbReference type="InterPro" id="IPR035985">
    <property type="entry name" value="Ubiquitin-activating_enz"/>
</dbReference>
<keyword evidence="3" id="KW-1185">Reference proteome</keyword>
<reference evidence="2 3" key="1">
    <citation type="submission" date="2019-07" db="EMBL/GenBank/DDBJ databases">
        <title>Whole genome shotgun sequence of Pseudonocardia sulfidoxydans NBRC 16205.</title>
        <authorList>
            <person name="Hosoyama A."/>
            <person name="Uohara A."/>
            <person name="Ohji S."/>
            <person name="Ichikawa N."/>
        </authorList>
    </citation>
    <scope>NUCLEOTIDE SEQUENCE [LARGE SCALE GENOMIC DNA]</scope>
    <source>
        <strain evidence="2 3">NBRC 16205</strain>
    </source>
</reference>
<evidence type="ECO:0000313" key="3">
    <source>
        <dbReference type="Proteomes" id="UP000321685"/>
    </source>
</evidence>
<gene>
    <name evidence="2" type="ORF">PSU4_06430</name>
</gene>
<evidence type="ECO:0000313" key="2">
    <source>
        <dbReference type="EMBL" id="GEL21689.1"/>
    </source>
</evidence>
<dbReference type="NCBIfam" id="TIGR03882">
    <property type="entry name" value="cyclo_dehyd_2"/>
    <property type="match status" value="1"/>
</dbReference>
<dbReference type="InterPro" id="IPR022291">
    <property type="entry name" value="Bacteriocin_synth_cyclodeHase"/>
</dbReference>
<dbReference type="Pfam" id="PF00899">
    <property type="entry name" value="ThiF"/>
    <property type="match status" value="1"/>
</dbReference>
<evidence type="ECO:0000259" key="1">
    <source>
        <dbReference type="Pfam" id="PF00899"/>
    </source>
</evidence>
<dbReference type="SUPFAM" id="SSF69572">
    <property type="entry name" value="Activating enzymes of the ubiquitin-like proteins"/>
    <property type="match status" value="1"/>
</dbReference>
<feature type="domain" description="THIF-type NAD/FAD binding fold" evidence="1">
    <location>
        <begin position="122"/>
        <end position="314"/>
    </location>
</feature>
<dbReference type="AlphaFoldDB" id="A0A511DA53"/>
<dbReference type="Gene3D" id="3.40.50.720">
    <property type="entry name" value="NAD(P)-binding Rossmann-like Domain"/>
    <property type="match status" value="1"/>
</dbReference>
<sequence length="347" mass="35289">MTSHELPAVLVVDPHRPLLERGPGTRVVGLAPGTAVVVDELTPPLAALLDELTLPARRDRVLARAVAAGADPGEAVAMVVDLLACGAVVDADGTERTARRRAGAVVRVQGDGAIAVGVGCGLAAAGVGTVEVAAAGVVEREDVGTGYLDEDRGRSRAAAAADAMRRVAPGVRTRLPARFTPDLVVLADAAASDPVTVRGLVATGVAHLQARTRDGNGVVGPLVLPGRSACLECLDRHRADRDPEWGRLAPRLARLRAAADAPTVVATIGMATAQALAVTDGTVAPPAALGATVEIDVAAAVTARRRWSRHPGCPCSGGGARLASGPEHLARRIVECTPGASRGTIEE</sequence>
<organism evidence="2 3">
    <name type="scientific">Pseudonocardia sulfidoxydans NBRC 16205</name>
    <dbReference type="NCBI Taxonomy" id="1223511"/>
    <lineage>
        <taxon>Bacteria</taxon>
        <taxon>Bacillati</taxon>
        <taxon>Actinomycetota</taxon>
        <taxon>Actinomycetes</taxon>
        <taxon>Pseudonocardiales</taxon>
        <taxon>Pseudonocardiaceae</taxon>
        <taxon>Pseudonocardia</taxon>
    </lineage>
</organism>
<comment type="caution">
    <text evidence="2">The sequence shown here is derived from an EMBL/GenBank/DDBJ whole genome shotgun (WGS) entry which is preliminary data.</text>
</comment>
<dbReference type="EMBL" id="BJVJ01000004">
    <property type="protein sequence ID" value="GEL21689.1"/>
    <property type="molecule type" value="Genomic_DNA"/>
</dbReference>
<name>A0A511DA53_9PSEU</name>
<dbReference type="InterPro" id="IPR000594">
    <property type="entry name" value="ThiF_NAD_FAD-bd"/>
</dbReference>
<dbReference type="GO" id="GO:0008641">
    <property type="term" value="F:ubiquitin-like modifier activating enzyme activity"/>
    <property type="evidence" value="ECO:0007669"/>
    <property type="project" value="InterPro"/>
</dbReference>
<protein>
    <submittedName>
        <fullName evidence="2">Thiamin biosynthesis protein</fullName>
    </submittedName>
</protein>
<accession>A0A511DA53</accession>